<reference evidence="2" key="1">
    <citation type="journal article" date="2024" name="Front. Bioeng. Biotechnol.">
        <title>Genome-scale model development and genomic sequencing of the oleaginous clade Lipomyces.</title>
        <authorList>
            <person name="Czajka J.J."/>
            <person name="Han Y."/>
            <person name="Kim J."/>
            <person name="Mondo S.J."/>
            <person name="Hofstad B.A."/>
            <person name="Robles A."/>
            <person name="Haridas S."/>
            <person name="Riley R."/>
            <person name="LaButti K."/>
            <person name="Pangilinan J."/>
            <person name="Andreopoulos W."/>
            <person name="Lipzen A."/>
            <person name="Yan J."/>
            <person name="Wang M."/>
            <person name="Ng V."/>
            <person name="Grigoriev I.V."/>
            <person name="Spatafora J.W."/>
            <person name="Magnuson J.K."/>
            <person name="Baker S.E."/>
            <person name="Pomraning K.R."/>
        </authorList>
    </citation>
    <scope>NUCLEOTIDE SEQUENCE [LARGE SCALE GENOMIC DNA]</scope>
    <source>
        <strain evidence="2">CBS 10300</strain>
    </source>
</reference>
<evidence type="ECO:0000313" key="1">
    <source>
        <dbReference type="EMBL" id="KAK9323016.1"/>
    </source>
</evidence>
<accession>A0ACC3TQH7</accession>
<sequence length="250" mass="27938">MTVETGSRRVNGYGVEENQKRSLVGGGFWWIDRRKDRKVSGGEVEVGRRQQSTAFYIARENDSRGAVPRTVANVVRRGRNQPRPNIPDDDQGKRYVIASQHAVVQPLSVPRTRPRQHEDSMALRRRISDEFAYVEEDHTARRKVRVSSDSSHQWSDGSFYESRLRLGNRGPRGFSTLPGPQGYLEEFSVPAFVQLPGSFTPTQNRRVASFPGSAGMSSHGYHFQPSGSQNGGSGPRCDNSPQSRSQCSTD</sequence>
<name>A0ACC3TQH7_9ASCO</name>
<protein>
    <submittedName>
        <fullName evidence="1">Uncharacterized protein</fullName>
    </submittedName>
</protein>
<comment type="caution">
    <text evidence="1">The sequence shown here is derived from an EMBL/GenBank/DDBJ whole genome shotgun (WGS) entry which is preliminary data.</text>
</comment>
<organism evidence="1 2">
    <name type="scientific">Lipomyces orientalis</name>
    <dbReference type="NCBI Taxonomy" id="1233043"/>
    <lineage>
        <taxon>Eukaryota</taxon>
        <taxon>Fungi</taxon>
        <taxon>Dikarya</taxon>
        <taxon>Ascomycota</taxon>
        <taxon>Saccharomycotina</taxon>
        <taxon>Lipomycetes</taxon>
        <taxon>Lipomycetales</taxon>
        <taxon>Lipomycetaceae</taxon>
        <taxon>Lipomyces</taxon>
    </lineage>
</organism>
<keyword evidence="2" id="KW-1185">Reference proteome</keyword>
<dbReference type="EMBL" id="MU970067">
    <property type="protein sequence ID" value="KAK9323016.1"/>
    <property type="molecule type" value="Genomic_DNA"/>
</dbReference>
<gene>
    <name evidence="1" type="ORF">V1517DRAFT_113649</name>
</gene>
<evidence type="ECO:0000313" key="2">
    <source>
        <dbReference type="Proteomes" id="UP001489719"/>
    </source>
</evidence>
<dbReference type="Proteomes" id="UP001489719">
    <property type="component" value="Unassembled WGS sequence"/>
</dbReference>
<proteinExistence type="predicted"/>